<keyword evidence="2" id="KW-1185">Reference proteome</keyword>
<accession>A0ABW1VVM0</accession>
<gene>
    <name evidence="1" type="ORF">ACFP9W_06870</name>
</gene>
<reference evidence="2" key="1">
    <citation type="journal article" date="2019" name="Int. J. Syst. Evol. Microbiol.">
        <title>The Global Catalogue of Microorganisms (GCM) 10K type strain sequencing project: providing services to taxonomists for standard genome sequencing and annotation.</title>
        <authorList>
            <consortium name="The Broad Institute Genomics Platform"/>
            <consortium name="The Broad Institute Genome Sequencing Center for Infectious Disease"/>
            <person name="Wu L."/>
            <person name="Ma J."/>
        </authorList>
    </citation>
    <scope>NUCLEOTIDE SEQUENCE [LARGE SCALE GENOMIC DNA]</scope>
    <source>
        <strain evidence="2">CGMCC 1.18518</strain>
    </source>
</reference>
<dbReference type="Proteomes" id="UP001596230">
    <property type="component" value="Unassembled WGS sequence"/>
</dbReference>
<evidence type="ECO:0000313" key="1">
    <source>
        <dbReference type="EMBL" id="MFC6377811.1"/>
    </source>
</evidence>
<evidence type="ECO:0000313" key="2">
    <source>
        <dbReference type="Proteomes" id="UP001596230"/>
    </source>
</evidence>
<sequence>MKSSLRARRRNLLLLCVLLIIIAGWFWPKKVSPESYSYYSSLLCLIVGNPQNTPTGNLPSVMKKTVAQSDSDYALTKTKYDDAAADAVIKHWKTLSSEQQQQARQDSTVCRQLMHSGN</sequence>
<dbReference type="EMBL" id="JBHSUB010000007">
    <property type="protein sequence ID" value="MFC6377811.1"/>
    <property type="molecule type" value="Genomic_DNA"/>
</dbReference>
<comment type="caution">
    <text evidence="1">The sequence shown here is derived from an EMBL/GenBank/DDBJ whole genome shotgun (WGS) entry which is preliminary data.</text>
</comment>
<name>A0ABW1VVM0_9GAMM</name>
<organism evidence="1 2">
    <name type="scientific">Tatumella terrea</name>
    <dbReference type="NCBI Taxonomy" id="419007"/>
    <lineage>
        <taxon>Bacteria</taxon>
        <taxon>Pseudomonadati</taxon>
        <taxon>Pseudomonadota</taxon>
        <taxon>Gammaproteobacteria</taxon>
        <taxon>Enterobacterales</taxon>
        <taxon>Erwiniaceae</taxon>
        <taxon>Tatumella</taxon>
    </lineage>
</organism>
<proteinExistence type="predicted"/>
<dbReference type="RefSeq" id="WP_385948915.1">
    <property type="nucleotide sequence ID" value="NZ_JBHSUB010000007.1"/>
</dbReference>
<protein>
    <submittedName>
        <fullName evidence="1">Uncharacterized protein</fullName>
    </submittedName>
</protein>